<dbReference type="AlphaFoldDB" id="A0A1X7HQG4"/>
<keyword evidence="4" id="KW-1133">Transmembrane helix</keyword>
<evidence type="ECO:0000256" key="1">
    <source>
        <dbReference type="ARBA" id="ARBA00023224"/>
    </source>
</evidence>
<evidence type="ECO:0000259" key="6">
    <source>
        <dbReference type="PROSITE" id="PS50885"/>
    </source>
</evidence>
<dbReference type="Pfam" id="PF00015">
    <property type="entry name" value="MCPsignal"/>
    <property type="match status" value="1"/>
</dbReference>
<dbReference type="GO" id="GO:0007165">
    <property type="term" value="P:signal transduction"/>
    <property type="evidence" value="ECO:0007669"/>
    <property type="project" value="UniProtKB-KW"/>
</dbReference>
<evidence type="ECO:0000256" key="4">
    <source>
        <dbReference type="SAM" id="Phobius"/>
    </source>
</evidence>
<keyword evidence="1 3" id="KW-0807">Transducer</keyword>
<comment type="similarity">
    <text evidence="2">Belongs to the methyl-accepting chemotaxis (MCP) protein family.</text>
</comment>
<dbReference type="Gene3D" id="6.10.340.10">
    <property type="match status" value="1"/>
</dbReference>
<dbReference type="Pfam" id="PF22673">
    <property type="entry name" value="MCP-like_PDC_1"/>
    <property type="match status" value="1"/>
</dbReference>
<accession>A0A1X7HQG4</accession>
<evidence type="ECO:0000259" key="5">
    <source>
        <dbReference type="PROSITE" id="PS50111"/>
    </source>
</evidence>
<dbReference type="Gene3D" id="1.10.287.950">
    <property type="entry name" value="Methyl-accepting chemotaxis protein"/>
    <property type="match status" value="1"/>
</dbReference>
<keyword evidence="4" id="KW-0812">Transmembrane</keyword>
<sequence>MFKKLPLVTKLVLAIGFVLLVGLSLGTVVISAKSGADTDALSFQAGEELGKYHAATVERRLNEAMNISRNISTTLLALKRQGIVDRDKLSEWLKSLLVADPKLLGVWVGMEPNALDGRDKDFVNAPTGDSTGRFIPYWNRVGDKINYQPLSHYESSGPDGFYYNEAKRTKREVIVEPYSYLVAGKNVLMVSLVVPIMEDGKVIGVAGVDIANDQIWNELKSAKPFETGSVFLISNGGAWAAYSNPDHLGKPIVETNQRLKEALPAIREGKPFAHFSVSASLKTEVKQLFKPVVIDGTGTPWSILVNLPINRIEIPKQELRTFIAVGAVLLASGLVLALWLASRIVVGTPLRRIIATVEALTAGRQDVEVRDRDRSDEIGAINKALQLFKENAGRVAEMEEQRRRDEALAAERRRQELARMADRFEGTVGGVVANVAQQAEAIRTDSEGLSAIAEQTNAQAAAVASAADVASSNVQTVAAAAEELAHSIEEINQRIAASSRMANDAVGEVEKTNGTVAGLAEAAQKIGDVVNLIQSIAGQTNLLALNATIEAARAGEAGKGFAVVAQEVKNLASQTAKATEEIAAQIAEIQSVSGSAVGAIQAIGRTILGISETVTAVAAAAEEQGAATREISRNVQQAAAGTREVSTNIEGVTRAASETGSMASQARAAADTLSHQSAQLRTEVQRFVATIREG</sequence>
<dbReference type="PANTHER" id="PTHR32089:SF112">
    <property type="entry name" value="LYSOZYME-LIKE PROTEIN-RELATED"/>
    <property type="match status" value="1"/>
</dbReference>
<feature type="domain" description="HAMP" evidence="6">
    <location>
        <begin position="348"/>
        <end position="397"/>
    </location>
</feature>
<feature type="transmembrane region" description="Helical" evidence="4">
    <location>
        <begin position="322"/>
        <end position="342"/>
    </location>
</feature>
<dbReference type="InterPro" id="IPR003660">
    <property type="entry name" value="HAMP_dom"/>
</dbReference>
<keyword evidence="4" id="KW-0472">Membrane</keyword>
<dbReference type="PANTHER" id="PTHR32089">
    <property type="entry name" value="METHYL-ACCEPTING CHEMOTAXIS PROTEIN MCPB"/>
    <property type="match status" value="1"/>
</dbReference>
<proteinExistence type="inferred from homology"/>
<dbReference type="CDD" id="cd12913">
    <property type="entry name" value="PDC1_MCP_like"/>
    <property type="match status" value="1"/>
</dbReference>
<dbReference type="InterPro" id="IPR004089">
    <property type="entry name" value="MCPsignal_dom"/>
</dbReference>
<dbReference type="SMART" id="SM00283">
    <property type="entry name" value="MA"/>
    <property type="match status" value="1"/>
</dbReference>
<dbReference type="GO" id="GO:0016020">
    <property type="term" value="C:membrane"/>
    <property type="evidence" value="ECO:0007669"/>
    <property type="project" value="InterPro"/>
</dbReference>
<name>A0A1X7HQG4_9PROT</name>
<organism evidence="7 8">
    <name type="scientific">Azospirillum oryzae</name>
    <dbReference type="NCBI Taxonomy" id="286727"/>
    <lineage>
        <taxon>Bacteria</taxon>
        <taxon>Pseudomonadati</taxon>
        <taxon>Pseudomonadota</taxon>
        <taxon>Alphaproteobacteria</taxon>
        <taxon>Rhodospirillales</taxon>
        <taxon>Azospirillaceae</taxon>
        <taxon>Azospirillum</taxon>
    </lineage>
</organism>
<gene>
    <name evidence="7" type="ORF">SAMN02982917_0087</name>
</gene>
<dbReference type="Gene3D" id="3.30.450.20">
    <property type="entry name" value="PAS domain"/>
    <property type="match status" value="2"/>
</dbReference>
<dbReference type="PROSITE" id="PS50885">
    <property type="entry name" value="HAMP"/>
    <property type="match status" value="1"/>
</dbReference>
<protein>
    <submittedName>
        <fullName evidence="7">Methyl-accepting chemotaxis sensory transducer with Cache sensor</fullName>
    </submittedName>
</protein>
<dbReference type="STRING" id="286727.SAMN02982917_0087"/>
<dbReference type="SUPFAM" id="SSF58104">
    <property type="entry name" value="Methyl-accepting chemotaxis protein (MCP) signaling domain"/>
    <property type="match status" value="1"/>
</dbReference>
<evidence type="ECO:0000313" key="7">
    <source>
        <dbReference type="EMBL" id="SMF91043.1"/>
    </source>
</evidence>
<dbReference type="OrthoDB" id="9814362at2"/>
<dbReference type="RefSeq" id="WP_085091915.1">
    <property type="nucleotide sequence ID" value="NZ_FXAK01000010.1"/>
</dbReference>
<dbReference type="SMART" id="SM00304">
    <property type="entry name" value="HAMP"/>
    <property type="match status" value="1"/>
</dbReference>
<reference evidence="7 8" key="1">
    <citation type="submission" date="2017-04" db="EMBL/GenBank/DDBJ databases">
        <authorList>
            <person name="Afonso C.L."/>
            <person name="Miller P.J."/>
            <person name="Scott M.A."/>
            <person name="Spackman E."/>
            <person name="Goraichik I."/>
            <person name="Dimitrov K.M."/>
            <person name="Suarez D.L."/>
            <person name="Swayne D.E."/>
        </authorList>
    </citation>
    <scope>NUCLEOTIDE SEQUENCE [LARGE SCALE GENOMIC DNA]</scope>
    <source>
        <strain evidence="7 8">A2P</strain>
    </source>
</reference>
<evidence type="ECO:0000256" key="3">
    <source>
        <dbReference type="PROSITE-ProRule" id="PRU00284"/>
    </source>
</evidence>
<evidence type="ECO:0000256" key="2">
    <source>
        <dbReference type="ARBA" id="ARBA00029447"/>
    </source>
</evidence>
<dbReference type="EMBL" id="FXAK01000010">
    <property type="protein sequence ID" value="SMF91043.1"/>
    <property type="molecule type" value="Genomic_DNA"/>
</dbReference>
<feature type="domain" description="Methyl-accepting transducer" evidence="5">
    <location>
        <begin position="431"/>
        <end position="674"/>
    </location>
</feature>
<dbReference type="PROSITE" id="PS50111">
    <property type="entry name" value="CHEMOTAXIS_TRANSDUC_2"/>
    <property type="match status" value="1"/>
</dbReference>
<evidence type="ECO:0000313" key="8">
    <source>
        <dbReference type="Proteomes" id="UP000192936"/>
    </source>
</evidence>
<dbReference type="Proteomes" id="UP000192936">
    <property type="component" value="Unassembled WGS sequence"/>
</dbReference>